<evidence type="ECO:0000313" key="2">
    <source>
        <dbReference type="EMBL" id="MEQ6354330.1"/>
    </source>
</evidence>
<evidence type="ECO:0000256" key="1">
    <source>
        <dbReference type="SAM" id="SignalP"/>
    </source>
</evidence>
<dbReference type="Proteomes" id="UP001478862">
    <property type="component" value="Unassembled WGS sequence"/>
</dbReference>
<keyword evidence="3" id="KW-1185">Reference proteome</keyword>
<proteinExistence type="predicted"/>
<comment type="caution">
    <text evidence="2">The sequence shown here is derived from an EMBL/GenBank/DDBJ whole genome shotgun (WGS) entry which is preliminary data.</text>
</comment>
<sequence>MPKTLLLLFSMLLFVAACQDKDALIPPPSKNYSQSATTQQEDFLYELSIAKPTFTVGEPIKITAKLTYVGPAQNVTIYHGGSPFRFNLQETTRNFEIPSAMDTPLITRILERNVPYEEFYTSGGGYNEFSEPKLVEFMKQTMKGHFPKGHYIVKGSTDFYTENPNEQKTEYKPSATIEFYVQ</sequence>
<dbReference type="PROSITE" id="PS51257">
    <property type="entry name" value="PROKAR_LIPOPROTEIN"/>
    <property type="match status" value="1"/>
</dbReference>
<feature type="chain" id="PRO_5045610678" evidence="1">
    <location>
        <begin position="20"/>
        <end position="182"/>
    </location>
</feature>
<protein>
    <submittedName>
        <fullName evidence="2">Uncharacterized protein</fullName>
    </submittedName>
</protein>
<organism evidence="2 3">
    <name type="scientific">Lysinibacillus zambalensis</name>
    <dbReference type="NCBI Taxonomy" id="3160866"/>
    <lineage>
        <taxon>Bacteria</taxon>
        <taxon>Bacillati</taxon>
        <taxon>Bacillota</taxon>
        <taxon>Bacilli</taxon>
        <taxon>Bacillales</taxon>
        <taxon>Bacillaceae</taxon>
        <taxon>Lysinibacillus</taxon>
    </lineage>
</organism>
<dbReference type="RefSeq" id="WP_349659044.1">
    <property type="nucleotide sequence ID" value="NZ_JBEGDG010000003.1"/>
</dbReference>
<name>A0ABV1MPA6_9BACI</name>
<dbReference type="EMBL" id="JBEGDG010000003">
    <property type="protein sequence ID" value="MEQ6354330.1"/>
    <property type="molecule type" value="Genomic_DNA"/>
</dbReference>
<feature type="signal peptide" evidence="1">
    <location>
        <begin position="1"/>
        <end position="19"/>
    </location>
</feature>
<keyword evidence="1" id="KW-0732">Signal</keyword>
<gene>
    <name evidence="2" type="ORF">ABNX05_06835</name>
</gene>
<reference evidence="2 3" key="1">
    <citation type="submission" date="2024-06" db="EMBL/GenBank/DDBJ databases">
        <title>Lysinibacillus zambalefons sp. nov., a Novel Firmicute Isolated from the Poon Bato Zambales Hyperalkaline Spring.</title>
        <authorList>
            <person name="Aja J.A."/>
            <person name="Lazaro J.E.H."/>
            <person name="Llorin L.D."/>
            <person name="Lim K.R."/>
            <person name="Teodosio J."/>
            <person name="Dalisay D.S."/>
        </authorList>
    </citation>
    <scope>NUCLEOTIDE SEQUENCE [LARGE SCALE GENOMIC DNA]</scope>
    <source>
        <strain evidence="2 3">M3</strain>
    </source>
</reference>
<accession>A0ABV1MPA6</accession>
<evidence type="ECO:0000313" key="3">
    <source>
        <dbReference type="Proteomes" id="UP001478862"/>
    </source>
</evidence>